<evidence type="ECO:0000313" key="1">
    <source>
        <dbReference type="EMBL" id="CAB4220040.1"/>
    </source>
</evidence>
<organism evidence="1">
    <name type="scientific">uncultured Caudovirales phage</name>
    <dbReference type="NCBI Taxonomy" id="2100421"/>
    <lineage>
        <taxon>Viruses</taxon>
        <taxon>Duplodnaviria</taxon>
        <taxon>Heunggongvirae</taxon>
        <taxon>Uroviricota</taxon>
        <taxon>Caudoviricetes</taxon>
        <taxon>Peduoviridae</taxon>
        <taxon>Maltschvirus</taxon>
        <taxon>Maltschvirus maltsch</taxon>
    </lineage>
</organism>
<reference evidence="1" key="1">
    <citation type="submission" date="2020-05" db="EMBL/GenBank/DDBJ databases">
        <authorList>
            <person name="Chiriac C."/>
            <person name="Salcher M."/>
            <person name="Ghai R."/>
            <person name="Kavagutti S V."/>
        </authorList>
    </citation>
    <scope>NUCLEOTIDE SEQUENCE</scope>
</reference>
<name>A0A6J5SXM6_9CAUD</name>
<sequence>MKNPITDMTESLKTCKDIYLANFLIETIQMIEDAVKYQHYVDYTNRKDMQEFLKGVTFFKDADLHYASDKQLKEWCELAMPEHCLKMLEHKHKHDEERSMGLE</sequence>
<dbReference type="EMBL" id="LR797499">
    <property type="protein sequence ID" value="CAB4220040.1"/>
    <property type="molecule type" value="Genomic_DNA"/>
</dbReference>
<gene>
    <name evidence="1" type="ORF">UFOVP1624_47</name>
</gene>
<proteinExistence type="predicted"/>
<protein>
    <submittedName>
        <fullName evidence="1">Uncharacterized protein</fullName>
    </submittedName>
</protein>
<accession>A0A6J5SXM6</accession>